<dbReference type="InterPro" id="IPR007074">
    <property type="entry name" value="LicD/FKTN/FKRP_NTP_transf"/>
</dbReference>
<dbReference type="PANTHER" id="PTHR15407">
    <property type="entry name" value="FUKUTIN-RELATED"/>
    <property type="match status" value="1"/>
</dbReference>
<keyword evidence="4 5" id="KW-0472">Membrane</keyword>
<comment type="subcellular location">
    <subcellularLocation>
        <location evidence="1">Membrane</location>
        <topology evidence="1">Single-pass membrane protein</topology>
    </subcellularLocation>
</comment>
<dbReference type="AlphaFoldDB" id="A0A9W6YZJ6"/>
<dbReference type="GO" id="GO:0016020">
    <property type="term" value="C:membrane"/>
    <property type="evidence" value="ECO:0007669"/>
    <property type="project" value="UniProtKB-SubCell"/>
</dbReference>
<evidence type="ECO:0000256" key="3">
    <source>
        <dbReference type="ARBA" id="ARBA00022989"/>
    </source>
</evidence>
<dbReference type="GO" id="GO:0009100">
    <property type="term" value="P:glycoprotein metabolic process"/>
    <property type="evidence" value="ECO:0007669"/>
    <property type="project" value="UniProtKB-ARBA"/>
</dbReference>
<evidence type="ECO:0000259" key="6">
    <source>
        <dbReference type="Pfam" id="PF04991"/>
    </source>
</evidence>
<name>A0A9W6YZJ6_AMBMO</name>
<keyword evidence="3 5" id="KW-1133">Transmembrane helix</keyword>
<feature type="transmembrane region" description="Helical" evidence="5">
    <location>
        <begin position="34"/>
        <end position="55"/>
    </location>
</feature>
<evidence type="ECO:0000256" key="4">
    <source>
        <dbReference type="ARBA" id="ARBA00023136"/>
    </source>
</evidence>
<reference evidence="7" key="1">
    <citation type="submission" date="2023-04" db="EMBL/GenBank/DDBJ databases">
        <title>Ambrosiozyma monospora NBRC 1965.</title>
        <authorList>
            <person name="Ichikawa N."/>
            <person name="Sato H."/>
            <person name="Tonouchi N."/>
        </authorList>
    </citation>
    <scope>NUCLEOTIDE SEQUENCE</scope>
    <source>
        <strain evidence="7">NBRC 1965</strain>
    </source>
</reference>
<sequence length="805" mass="93610">MLLGSSQSSNISINTNLGSTRQLRSLIQRKKKSALFIYSILTLLVFLSTTTYILFQTPSMYDDVSNSFQISDEQSLHIAQNFQVDKLADIVLPPKDLILNSNAEANFTTDFIFDPRLTSAIWLELLKFHLLENNGVLDPNFRIPFSWNDWVDLRGRLHKLSHKLALKFNETQGNDKYLNWGNKDLYYMNCREYGEIANIDNFVEDTFLKHDCHDLSSFEVDENFPLYPLKFTATRHTGRWMSKEGRILWGSSFLYTQAEPVDRVQFLGAGIDGSSIIIRTETDPINHQSIIKKRDGNLFNLLRNVIYKEAKLSKKPLEDVYDKSLRIETIVKQLQNAYNKDLQRQPYFDSKDLLFDDSYLMKKSDNVDVLKTLKLSENDFVWDQQLRLNEMKQKVKRIKETQLDVIINPLSSSESKDKPQNEVSTYHRSIEESLDYKTLKGIEESLDQYAENNNQYRPGLREANLQGTRAGDHFDWRFFNGHDIAESQRKATIHRLGRAWLRFCYQSDITAWVAYGSMLGWVRNGLTLPWDEDIDVIVTMESMLTLAKNHNNTLIVDASVSDHYASGLGSFYLNIGPSFYSRNRGEGANAIDGRFIDTKTGMYIDLTAVAWTPDFLTKSYHVDSAQMTIVDANYGKHREEAAAKSKEEETKFNKEMEDKVYELQNKKQLYHCRNNNAYSLHELETMVPTFFEGVRTHMPLMAESILRRKYPGALDRFTEPGHTFKRFLRLWVKDKDCPSDDNDGEYCQDEEVKEEYLKTRAYTKQHLQLLKNPQDIELSMDMETVPMRFDEYLVEYARTLNARLP</sequence>
<dbReference type="Proteomes" id="UP001165063">
    <property type="component" value="Unassembled WGS sequence"/>
</dbReference>
<evidence type="ECO:0000256" key="2">
    <source>
        <dbReference type="ARBA" id="ARBA00022692"/>
    </source>
</evidence>
<dbReference type="Pfam" id="PF04991">
    <property type="entry name" value="LicD"/>
    <property type="match status" value="1"/>
</dbReference>
<gene>
    <name evidence="7" type="ORF">Amon01_000522600</name>
</gene>
<organism evidence="7 8">
    <name type="scientific">Ambrosiozyma monospora</name>
    <name type="common">Yeast</name>
    <name type="synonym">Endomycopsis monosporus</name>
    <dbReference type="NCBI Taxonomy" id="43982"/>
    <lineage>
        <taxon>Eukaryota</taxon>
        <taxon>Fungi</taxon>
        <taxon>Dikarya</taxon>
        <taxon>Ascomycota</taxon>
        <taxon>Saccharomycotina</taxon>
        <taxon>Pichiomycetes</taxon>
        <taxon>Pichiales</taxon>
        <taxon>Pichiaceae</taxon>
        <taxon>Ambrosiozyma</taxon>
    </lineage>
</organism>
<dbReference type="OrthoDB" id="444255at2759"/>
<evidence type="ECO:0000313" key="7">
    <source>
        <dbReference type="EMBL" id="GMG39304.1"/>
    </source>
</evidence>
<comment type="caution">
    <text evidence="7">The sequence shown here is derived from an EMBL/GenBank/DDBJ whole genome shotgun (WGS) entry which is preliminary data.</text>
</comment>
<feature type="domain" description="LicD/FKTN/FKRP nucleotidyltransferase" evidence="6">
    <location>
        <begin position="504"/>
        <end position="710"/>
    </location>
</feature>
<dbReference type="InterPro" id="IPR009644">
    <property type="entry name" value="FKTN/MNN4/W02B3.4-1"/>
</dbReference>
<evidence type="ECO:0000256" key="1">
    <source>
        <dbReference type="ARBA" id="ARBA00004167"/>
    </source>
</evidence>
<keyword evidence="8" id="KW-1185">Reference proteome</keyword>
<evidence type="ECO:0000256" key="5">
    <source>
        <dbReference type="SAM" id="Phobius"/>
    </source>
</evidence>
<dbReference type="PANTHER" id="PTHR15407:SF28">
    <property type="entry name" value="RIBITOL-5-PHOSPHATE TRANSFERASE FKTN"/>
    <property type="match status" value="1"/>
</dbReference>
<evidence type="ECO:0000313" key="8">
    <source>
        <dbReference type="Proteomes" id="UP001165063"/>
    </source>
</evidence>
<keyword evidence="2 5" id="KW-0812">Transmembrane</keyword>
<proteinExistence type="predicted"/>
<protein>
    <submittedName>
        <fullName evidence="7">Unnamed protein product</fullName>
    </submittedName>
</protein>
<dbReference type="EMBL" id="BSXU01002824">
    <property type="protein sequence ID" value="GMG39304.1"/>
    <property type="molecule type" value="Genomic_DNA"/>
</dbReference>
<accession>A0A9W6YZJ6</accession>